<gene>
    <name evidence="2" type="ORF">SPIL2461_LOCUS10936</name>
</gene>
<sequence length="279" mass="31494">MSTIYVDSRRRVSGSDSNFTFELPETLHMQSSTKMAVYKVRIADAFLSTDRGRNFYWIDEALGTLNTAQLPVGAYTGTRLAAWISSNYASATYMEAQNSIEVASDGNRRVLSDAELLNLFPNGPGYPPGAYATRPQSINQLLGGSYLDGALQIFPWVSMNAYNEVYPRSRELGTMMPLERRNEPQMLRSFWKQYPSYRAQPLLYNELEARAFNKWLESRRLRKEGEEYTDAVGRLTDTVNRRLPQLRYAPAERAGVRRAAQDVASGRNTQESGIVGGVM</sequence>
<feature type="non-terminal residue" evidence="2">
    <location>
        <position position="1"/>
    </location>
</feature>
<evidence type="ECO:0000256" key="1">
    <source>
        <dbReference type="SAM" id="MobiDB-lite"/>
    </source>
</evidence>
<reference evidence="2" key="1">
    <citation type="submission" date="2021-02" db="EMBL/GenBank/DDBJ databases">
        <authorList>
            <person name="Dougan E. K."/>
            <person name="Rhodes N."/>
            <person name="Thang M."/>
            <person name="Chan C."/>
        </authorList>
    </citation>
    <scope>NUCLEOTIDE SEQUENCE</scope>
</reference>
<evidence type="ECO:0000313" key="3">
    <source>
        <dbReference type="Proteomes" id="UP000649617"/>
    </source>
</evidence>
<proteinExistence type="predicted"/>
<dbReference type="AlphaFoldDB" id="A0A812RRM6"/>
<dbReference type="EMBL" id="CAJNIZ010021074">
    <property type="protein sequence ID" value="CAE7447882.1"/>
    <property type="molecule type" value="Genomic_DNA"/>
</dbReference>
<dbReference type="Proteomes" id="UP000649617">
    <property type="component" value="Unassembled WGS sequence"/>
</dbReference>
<organism evidence="2 3">
    <name type="scientific">Symbiodinium pilosum</name>
    <name type="common">Dinoflagellate</name>
    <dbReference type="NCBI Taxonomy" id="2952"/>
    <lineage>
        <taxon>Eukaryota</taxon>
        <taxon>Sar</taxon>
        <taxon>Alveolata</taxon>
        <taxon>Dinophyceae</taxon>
        <taxon>Suessiales</taxon>
        <taxon>Symbiodiniaceae</taxon>
        <taxon>Symbiodinium</taxon>
    </lineage>
</organism>
<feature type="region of interest" description="Disordered" evidence="1">
    <location>
        <begin position="259"/>
        <end position="279"/>
    </location>
</feature>
<protein>
    <submittedName>
        <fullName evidence="2">Uncharacterized protein</fullName>
    </submittedName>
</protein>
<keyword evidence="3" id="KW-1185">Reference proteome</keyword>
<name>A0A812RRM6_SYMPI</name>
<comment type="caution">
    <text evidence="2">The sequence shown here is derived from an EMBL/GenBank/DDBJ whole genome shotgun (WGS) entry which is preliminary data.</text>
</comment>
<dbReference type="OrthoDB" id="442713at2759"/>
<accession>A0A812RRM6</accession>
<evidence type="ECO:0000313" key="2">
    <source>
        <dbReference type="EMBL" id="CAE7447882.1"/>
    </source>
</evidence>